<gene>
    <name evidence="1" type="ordered locus">Metho_2682</name>
</gene>
<keyword evidence="2" id="KW-1185">Reference proteome</keyword>
<dbReference type="RefSeq" id="WP_015313944.1">
    <property type="nucleotide sequence ID" value="NC_019972.1"/>
</dbReference>
<dbReference type="Pfam" id="PF08004">
    <property type="entry name" value="DUF1699"/>
    <property type="match status" value="1"/>
</dbReference>
<dbReference type="InterPro" id="IPR012546">
    <property type="entry name" value="DUF1699"/>
</dbReference>
<evidence type="ECO:0000313" key="1">
    <source>
        <dbReference type="EMBL" id="AGB50812.1"/>
    </source>
</evidence>
<proteinExistence type="predicted"/>
<dbReference type="EMBL" id="CP003363">
    <property type="protein sequence ID" value="AGB50812.1"/>
    <property type="molecule type" value="Genomic_DNA"/>
</dbReference>
<geneLocation type="plasmid" evidence="1 2">
    <name>pMETHO01</name>
</geneLocation>
<sequence>MELNTNRVRLVTTKEQLKTISPKDKIIHLTFCPNYTTIETILKKSPNIKALIVAESHWNRRSRAVDVIVSIAKLNIIQIPPISTTSSSACHYFEVPEVIIERIQSQENMTSEQVHSILEEETEFPPSLIPFLIEVTN</sequence>
<keyword evidence="1" id="KW-0614">Plasmid</keyword>
<organism evidence="1 2">
    <name type="scientific">Methanomethylovorans hollandica (strain DSM 15978 / NBRC 107637 / DMS1)</name>
    <dbReference type="NCBI Taxonomy" id="867904"/>
    <lineage>
        <taxon>Archaea</taxon>
        <taxon>Methanobacteriati</taxon>
        <taxon>Methanobacteriota</taxon>
        <taxon>Stenosarchaea group</taxon>
        <taxon>Methanomicrobia</taxon>
        <taxon>Methanosarcinales</taxon>
        <taxon>Methanosarcinaceae</taxon>
        <taxon>Methanomethylovorans</taxon>
    </lineage>
</organism>
<dbReference type="KEGG" id="mhz:Metho_2682"/>
<dbReference type="AlphaFoldDB" id="L0KZH4"/>
<dbReference type="GeneID" id="14401644"/>
<protein>
    <submittedName>
        <fullName evidence="1">Uncharacterized protein</fullName>
    </submittedName>
</protein>
<reference evidence="2" key="1">
    <citation type="submission" date="2012-02" db="EMBL/GenBank/DDBJ databases">
        <title>Complete sequence of plasmid of Methanomethylovorans hollandica DSM 15978.</title>
        <authorList>
            <person name="Lucas S."/>
            <person name="Copeland A."/>
            <person name="Lapidus A."/>
            <person name="Glavina del Rio T."/>
            <person name="Dalin E."/>
            <person name="Tice H."/>
            <person name="Bruce D."/>
            <person name="Goodwin L."/>
            <person name="Pitluck S."/>
            <person name="Peters L."/>
            <person name="Mikhailova N."/>
            <person name="Held B."/>
            <person name="Kyrpides N."/>
            <person name="Mavromatis K."/>
            <person name="Ivanova N."/>
            <person name="Brettin T."/>
            <person name="Detter J.C."/>
            <person name="Han C."/>
            <person name="Larimer F."/>
            <person name="Land M."/>
            <person name="Hauser L."/>
            <person name="Markowitz V."/>
            <person name="Cheng J.-F."/>
            <person name="Hugenholtz P."/>
            <person name="Woyke T."/>
            <person name="Wu D."/>
            <person name="Spring S."/>
            <person name="Schroeder M."/>
            <person name="Brambilla E."/>
            <person name="Klenk H.-P."/>
            <person name="Eisen J.A."/>
        </authorList>
    </citation>
    <scope>NUCLEOTIDE SEQUENCE [LARGE SCALE GENOMIC DNA]</scope>
    <source>
        <strain evidence="2">DSM 15978 / NBRC 107637 / DMS1</strain>
        <plasmid evidence="2">Plasmid pMETHO01</plasmid>
    </source>
</reference>
<dbReference type="Proteomes" id="UP000010866">
    <property type="component" value="Plasmid pMETHO01"/>
</dbReference>
<evidence type="ECO:0000313" key="2">
    <source>
        <dbReference type="Proteomes" id="UP000010866"/>
    </source>
</evidence>
<name>L0KZH4_METHD</name>
<accession>L0KZH4</accession>
<dbReference type="HOGENOM" id="CLU_152347_0_0_2"/>